<name>R7ZTX4_9BACT</name>
<dbReference type="InterPro" id="IPR051699">
    <property type="entry name" value="Rpn/YhgA-like_nuclease"/>
</dbReference>
<comment type="similarity">
    <text evidence="1">Belongs to the Rpn/YhgA-like nuclease family.</text>
</comment>
<evidence type="ECO:0000256" key="1">
    <source>
        <dbReference type="ARBA" id="ARBA00009787"/>
    </source>
</evidence>
<gene>
    <name evidence="3" type="ORF">ADIS_1981</name>
</gene>
<accession>R7ZTX4</accession>
<evidence type="ECO:0000313" key="4">
    <source>
        <dbReference type="Proteomes" id="UP000013909"/>
    </source>
</evidence>
<keyword evidence="4" id="KW-1185">Reference proteome</keyword>
<dbReference type="AlphaFoldDB" id="R7ZTX4"/>
<evidence type="ECO:0000313" key="3">
    <source>
        <dbReference type="EMBL" id="EON77532.1"/>
    </source>
</evidence>
<evidence type="ECO:0000259" key="2">
    <source>
        <dbReference type="Pfam" id="PF04754"/>
    </source>
</evidence>
<dbReference type="InterPro" id="IPR006842">
    <property type="entry name" value="Transposase_31"/>
</dbReference>
<dbReference type="NCBIfam" id="TIGR01784">
    <property type="entry name" value="T_den_put_tspse"/>
    <property type="match status" value="1"/>
</dbReference>
<dbReference type="Pfam" id="PF04754">
    <property type="entry name" value="Transposase_31"/>
    <property type="match status" value="1"/>
</dbReference>
<dbReference type="GO" id="GO:0006310">
    <property type="term" value="P:DNA recombination"/>
    <property type="evidence" value="ECO:0007669"/>
    <property type="project" value="TreeGrafter"/>
</dbReference>
<protein>
    <recommendedName>
        <fullName evidence="2">Transposase (putative) YhgA-like domain-containing protein</fullName>
    </recommendedName>
</protein>
<dbReference type="GO" id="GO:1990238">
    <property type="term" value="F:double-stranded DNA endonuclease activity"/>
    <property type="evidence" value="ECO:0007669"/>
    <property type="project" value="TreeGrafter"/>
</dbReference>
<sequence length="315" mass="36514">MRDFTKGQFLLSCGMAKRSHNIHDIFVRESFSDSGRAVAFFERFLPNSIISHLNLDTLTVLKETYINETLKEHFSDLVFEVSLKSDHSVKTDVALLFEHKSSPDRNVLFQIVYYMFAHWTKCISETKEPKPIIPVIYYQGKKNWSVGSLPDLFKNYPKEVKDYLPILNHIFIDLKAISEDQLLGMRNNLMKAAILAQQWRINPIKLKEDFERIFRLLPVEGSNRNFLDMVVVYALNVSEITEAQLGETIRSIPEPLKEKIMTTYTMLIERAKLEEKAEVIVSLFDEGFDVPKVAKIVKLPEEEVVRILTEKGRVK</sequence>
<organism evidence="3 4">
    <name type="scientific">Lunatimonas lonarensis</name>
    <dbReference type="NCBI Taxonomy" id="1232681"/>
    <lineage>
        <taxon>Bacteria</taxon>
        <taxon>Pseudomonadati</taxon>
        <taxon>Bacteroidota</taxon>
        <taxon>Cytophagia</taxon>
        <taxon>Cytophagales</taxon>
        <taxon>Cyclobacteriaceae</taxon>
    </lineage>
</organism>
<dbReference type="InterPro" id="IPR010106">
    <property type="entry name" value="RpnA"/>
</dbReference>
<proteinExistence type="inferred from homology"/>
<dbReference type="PANTHER" id="PTHR34611">
    <property type="match status" value="1"/>
</dbReference>
<dbReference type="PANTHER" id="PTHR34611:SF2">
    <property type="entry name" value="INACTIVE RECOMBINATION-PROMOTING NUCLEASE-LIKE PROTEIN RPNE-RELATED"/>
    <property type="match status" value="1"/>
</dbReference>
<dbReference type="EMBL" id="AQHR01000052">
    <property type="protein sequence ID" value="EON77532.1"/>
    <property type="molecule type" value="Genomic_DNA"/>
</dbReference>
<comment type="caution">
    <text evidence="3">The sequence shown here is derived from an EMBL/GenBank/DDBJ whole genome shotgun (WGS) entry which is preliminary data.</text>
</comment>
<feature type="domain" description="Transposase (putative) YhgA-like" evidence="2">
    <location>
        <begin position="22"/>
        <end position="217"/>
    </location>
</feature>
<reference evidence="3 4" key="1">
    <citation type="submission" date="2013-02" db="EMBL/GenBank/DDBJ databases">
        <title>A novel strain isolated from Lonar lake, Maharashtra, India.</title>
        <authorList>
            <person name="Singh A."/>
        </authorList>
    </citation>
    <scope>NUCLEOTIDE SEQUENCE [LARGE SCALE GENOMIC DNA]</scope>
    <source>
        <strain evidence="3 4">AK24</strain>
    </source>
</reference>
<dbReference type="Proteomes" id="UP000013909">
    <property type="component" value="Unassembled WGS sequence"/>
</dbReference>